<dbReference type="EMBL" id="JAQQWP010000003">
    <property type="protein sequence ID" value="KAK8123400.1"/>
    <property type="molecule type" value="Genomic_DNA"/>
</dbReference>
<proteinExistence type="predicted"/>
<name>A0AAW0R3D1_9PEZI</name>
<evidence type="ECO:0000313" key="3">
    <source>
        <dbReference type="Proteomes" id="UP001392437"/>
    </source>
</evidence>
<evidence type="ECO:0000313" key="2">
    <source>
        <dbReference type="EMBL" id="KAK8123400.1"/>
    </source>
</evidence>
<feature type="chain" id="PRO_5043866835" evidence="1">
    <location>
        <begin position="17"/>
        <end position="138"/>
    </location>
</feature>
<dbReference type="AlphaFoldDB" id="A0AAW0R3D1"/>
<comment type="caution">
    <text evidence="2">The sequence shown here is derived from an EMBL/GenBank/DDBJ whole genome shotgun (WGS) entry which is preliminary data.</text>
</comment>
<keyword evidence="1" id="KW-0732">Signal</keyword>
<sequence length="138" mass="15284">MSFATITIALLATTTARVATRDEARPDYRRARGGNGVPKVVFSMQTQNHDGTTYWTVEKHGGNPGKKDTALNPKHEVACQQNFGLSNVKEIKLASYLGVENLPHSLIHDKKNIRRCKHKRTKHSCPSGIRDVIECGSC</sequence>
<dbReference type="Proteomes" id="UP001392437">
    <property type="component" value="Unassembled WGS sequence"/>
</dbReference>
<organism evidence="2 3">
    <name type="scientific">Apiospora kogelbergensis</name>
    <dbReference type="NCBI Taxonomy" id="1337665"/>
    <lineage>
        <taxon>Eukaryota</taxon>
        <taxon>Fungi</taxon>
        <taxon>Dikarya</taxon>
        <taxon>Ascomycota</taxon>
        <taxon>Pezizomycotina</taxon>
        <taxon>Sordariomycetes</taxon>
        <taxon>Xylariomycetidae</taxon>
        <taxon>Amphisphaeriales</taxon>
        <taxon>Apiosporaceae</taxon>
        <taxon>Apiospora</taxon>
    </lineage>
</organism>
<accession>A0AAW0R3D1</accession>
<reference evidence="2 3" key="1">
    <citation type="submission" date="2023-01" db="EMBL/GenBank/DDBJ databases">
        <title>Analysis of 21 Apiospora genomes using comparative genomics revels a genus with tremendous synthesis potential of carbohydrate active enzymes and secondary metabolites.</title>
        <authorList>
            <person name="Sorensen T."/>
        </authorList>
    </citation>
    <scope>NUCLEOTIDE SEQUENCE [LARGE SCALE GENOMIC DNA]</scope>
    <source>
        <strain evidence="2 3">CBS 117206</strain>
    </source>
</reference>
<feature type="signal peptide" evidence="1">
    <location>
        <begin position="1"/>
        <end position="16"/>
    </location>
</feature>
<evidence type="ECO:0000256" key="1">
    <source>
        <dbReference type="SAM" id="SignalP"/>
    </source>
</evidence>
<keyword evidence="3" id="KW-1185">Reference proteome</keyword>
<protein>
    <submittedName>
        <fullName evidence="2">Uncharacterized protein</fullName>
    </submittedName>
</protein>
<gene>
    <name evidence="2" type="ORF">PG999_003318</name>
</gene>